<keyword evidence="1" id="KW-0677">Repeat</keyword>
<name>L1IA68_GUITC</name>
<dbReference type="PANTHER" id="PTHR24198">
    <property type="entry name" value="ANKYRIN REPEAT AND PROTEIN KINASE DOMAIN-CONTAINING PROTEIN"/>
    <property type="match status" value="1"/>
</dbReference>
<dbReference type="RefSeq" id="XP_005819720.1">
    <property type="nucleotide sequence ID" value="XM_005819663.1"/>
</dbReference>
<feature type="non-terminal residue" evidence="3">
    <location>
        <position position="61"/>
    </location>
</feature>
<dbReference type="InterPro" id="IPR036770">
    <property type="entry name" value="Ankyrin_rpt-contain_sf"/>
</dbReference>
<dbReference type="EMBL" id="JH993174">
    <property type="protein sequence ID" value="EKX32740.1"/>
    <property type="molecule type" value="Genomic_DNA"/>
</dbReference>
<dbReference type="KEGG" id="gtt:GUITHDRAFT_55630"/>
<dbReference type="Pfam" id="PF13857">
    <property type="entry name" value="Ank_5"/>
    <property type="match status" value="1"/>
</dbReference>
<dbReference type="SMART" id="SM00248">
    <property type="entry name" value="ANK"/>
    <property type="match status" value="1"/>
</dbReference>
<organism evidence="3">
    <name type="scientific">Guillardia theta (strain CCMP2712)</name>
    <name type="common">Cryptophyte</name>
    <dbReference type="NCBI Taxonomy" id="905079"/>
    <lineage>
        <taxon>Eukaryota</taxon>
        <taxon>Cryptophyceae</taxon>
        <taxon>Pyrenomonadales</taxon>
        <taxon>Geminigeraceae</taxon>
        <taxon>Guillardia</taxon>
    </lineage>
</organism>
<dbReference type="GeneID" id="17289467"/>
<gene>
    <name evidence="3" type="ORF">GUITHDRAFT_55630</name>
</gene>
<feature type="non-terminal residue" evidence="3">
    <location>
        <position position="1"/>
    </location>
</feature>
<sequence>LTVEILLNHGASPHVLDRNLETPLHYASRYCYPEIAKMLMQNAGVDPNAVDYRGWTPLHYA</sequence>
<keyword evidence="2" id="KW-0040">ANK repeat</keyword>
<dbReference type="SUPFAM" id="SSF48403">
    <property type="entry name" value="Ankyrin repeat"/>
    <property type="match status" value="1"/>
</dbReference>
<dbReference type="PANTHER" id="PTHR24198:SF165">
    <property type="entry name" value="ANKYRIN REPEAT-CONTAINING PROTEIN-RELATED"/>
    <property type="match status" value="1"/>
</dbReference>
<dbReference type="HOGENOM" id="CLU_000134_45_4_1"/>
<dbReference type="Gene3D" id="1.25.40.20">
    <property type="entry name" value="Ankyrin repeat-containing domain"/>
    <property type="match status" value="1"/>
</dbReference>
<dbReference type="OrthoDB" id="194358at2759"/>
<evidence type="ECO:0000313" key="3">
    <source>
        <dbReference type="EMBL" id="EKX32740.1"/>
    </source>
</evidence>
<proteinExistence type="predicted"/>
<accession>L1IA68</accession>
<reference evidence="3" key="1">
    <citation type="journal article" date="2012" name="Nature">
        <title>Algal genomes reveal evolutionary mosaicism and the fate of nucleomorphs.</title>
        <authorList>
            <consortium name="DOE Joint Genome Institute"/>
            <person name="Curtis B.A."/>
            <person name="Tanifuji G."/>
            <person name="Burki F."/>
            <person name="Gruber A."/>
            <person name="Irimia M."/>
            <person name="Maruyama S."/>
            <person name="Arias M.C."/>
            <person name="Ball S.G."/>
            <person name="Gile G.H."/>
            <person name="Hirakawa Y."/>
            <person name="Hopkins J.F."/>
            <person name="Kuo A."/>
            <person name="Rensing S.A."/>
            <person name="Schmutz J."/>
            <person name="Symeonidi A."/>
            <person name="Elias M."/>
            <person name="Eveleigh R.J."/>
            <person name="Herman E.K."/>
            <person name="Klute M.J."/>
            <person name="Nakayama T."/>
            <person name="Obornik M."/>
            <person name="Reyes-Prieto A."/>
            <person name="Armbrust E.V."/>
            <person name="Aves S.J."/>
            <person name="Beiko R.G."/>
            <person name="Coutinho P."/>
            <person name="Dacks J.B."/>
            <person name="Durnford D.G."/>
            <person name="Fast N.M."/>
            <person name="Green B.R."/>
            <person name="Grisdale C.J."/>
            <person name="Hempel F."/>
            <person name="Henrissat B."/>
            <person name="Hoppner M.P."/>
            <person name="Ishida K."/>
            <person name="Kim E."/>
            <person name="Koreny L."/>
            <person name="Kroth P.G."/>
            <person name="Liu Y."/>
            <person name="Malik S.B."/>
            <person name="Maier U.G."/>
            <person name="McRose D."/>
            <person name="Mock T."/>
            <person name="Neilson J.A."/>
            <person name="Onodera N.T."/>
            <person name="Poole A.M."/>
            <person name="Pritham E.J."/>
            <person name="Richards T.A."/>
            <person name="Rocap G."/>
            <person name="Roy S.W."/>
            <person name="Sarai C."/>
            <person name="Schaack S."/>
            <person name="Shirato S."/>
            <person name="Slamovits C.H."/>
            <person name="Spencer D.F."/>
            <person name="Suzuki S."/>
            <person name="Worden A.Z."/>
            <person name="Zauner S."/>
            <person name="Barry K."/>
            <person name="Bell C."/>
            <person name="Bharti A.K."/>
            <person name="Crow J.A."/>
            <person name="Grimwood J."/>
            <person name="Kramer R."/>
            <person name="Lindquist E."/>
            <person name="Lucas S."/>
            <person name="Salamov A."/>
            <person name="McFadden G.I."/>
            <person name="Lane C.E."/>
            <person name="Keeling P.J."/>
            <person name="Gray M.W."/>
            <person name="Grigoriev I.V."/>
            <person name="Archibald J.M."/>
        </authorList>
    </citation>
    <scope>NUCLEOTIDE SEQUENCE</scope>
    <source>
        <strain evidence="3">CCMP2712</strain>
    </source>
</reference>
<dbReference type="PaxDb" id="55529-EKX32740"/>
<evidence type="ECO:0000256" key="1">
    <source>
        <dbReference type="ARBA" id="ARBA00022737"/>
    </source>
</evidence>
<evidence type="ECO:0000256" key="2">
    <source>
        <dbReference type="ARBA" id="ARBA00023043"/>
    </source>
</evidence>
<dbReference type="AlphaFoldDB" id="L1IA68"/>
<protein>
    <submittedName>
        <fullName evidence="3">Uncharacterized protein</fullName>
    </submittedName>
</protein>
<dbReference type="STRING" id="905079.L1IA68"/>
<dbReference type="InterPro" id="IPR002110">
    <property type="entry name" value="Ankyrin_rpt"/>
</dbReference>